<evidence type="ECO:0000313" key="9">
    <source>
        <dbReference type="EMBL" id="KGQ06951.1"/>
    </source>
</evidence>
<accession>A0A0A2VGD9</accession>
<feature type="chain" id="PRO_5002006432" evidence="8">
    <location>
        <begin position="19"/>
        <end position="512"/>
    </location>
</feature>
<evidence type="ECO:0000256" key="8">
    <source>
        <dbReference type="SAM" id="SignalP"/>
    </source>
</evidence>
<protein>
    <submittedName>
        <fullName evidence="9">Carboxypeptidase Y A</fullName>
    </submittedName>
</protein>
<feature type="signal peptide" evidence="8">
    <location>
        <begin position="1"/>
        <end position="18"/>
    </location>
</feature>
<dbReference type="Pfam" id="PF00450">
    <property type="entry name" value="Peptidase_S10"/>
    <property type="match status" value="1"/>
</dbReference>
<evidence type="ECO:0000256" key="5">
    <source>
        <dbReference type="ARBA" id="ARBA00022801"/>
    </source>
</evidence>
<dbReference type="STRING" id="1245745.A0A0A2VGD9"/>
<keyword evidence="2 9" id="KW-0121">Carboxypeptidase</keyword>
<dbReference type="PANTHER" id="PTHR11802">
    <property type="entry name" value="SERINE PROTEASE FAMILY S10 SERINE CARBOXYPEPTIDASE"/>
    <property type="match status" value="1"/>
</dbReference>
<dbReference type="Gene3D" id="3.40.50.1820">
    <property type="entry name" value="alpha/beta hydrolase"/>
    <property type="match status" value="1"/>
</dbReference>
<proteinExistence type="inferred from homology"/>
<keyword evidence="4 8" id="KW-0732">Signal</keyword>
<evidence type="ECO:0000256" key="4">
    <source>
        <dbReference type="ARBA" id="ARBA00022729"/>
    </source>
</evidence>
<dbReference type="PANTHER" id="PTHR11802:SF3">
    <property type="entry name" value="RETINOID-INDUCIBLE SERINE CARBOXYPEPTIDASE"/>
    <property type="match status" value="1"/>
</dbReference>
<comment type="similarity">
    <text evidence="1">Belongs to the peptidase S10 family.</text>
</comment>
<dbReference type="OrthoDB" id="443318at2759"/>
<evidence type="ECO:0000256" key="1">
    <source>
        <dbReference type="ARBA" id="ARBA00009431"/>
    </source>
</evidence>
<comment type="caution">
    <text evidence="9">The sequence shown here is derived from an EMBL/GenBank/DDBJ whole genome shotgun (WGS) entry which is preliminary data.</text>
</comment>
<evidence type="ECO:0000256" key="3">
    <source>
        <dbReference type="ARBA" id="ARBA00022670"/>
    </source>
</evidence>
<gene>
    <name evidence="9" type="ORF">BBAD15_g7739</name>
</gene>
<reference evidence="9 10" key="1">
    <citation type="submission" date="2012-10" db="EMBL/GenBank/DDBJ databases">
        <title>Genome sequencing and analysis of entomopathogenic fungi Beauveria bassiana D1-5.</title>
        <authorList>
            <person name="Li Q."/>
            <person name="Wang L."/>
            <person name="Zhang Z."/>
            <person name="Wang Q."/>
            <person name="Ren J."/>
            <person name="Wang M."/>
            <person name="Xu W."/>
            <person name="Wang J."/>
            <person name="Lu Y."/>
            <person name="Du Q."/>
            <person name="Sun Z."/>
        </authorList>
    </citation>
    <scope>NUCLEOTIDE SEQUENCE [LARGE SCALE GENOMIC DNA]</scope>
    <source>
        <strain evidence="9 10">D1-5</strain>
    </source>
</reference>
<dbReference type="AlphaFoldDB" id="A0A0A2VGD9"/>
<dbReference type="eggNOG" id="KOG1282">
    <property type="taxonomic scope" value="Eukaryota"/>
</dbReference>
<evidence type="ECO:0000256" key="2">
    <source>
        <dbReference type="ARBA" id="ARBA00022645"/>
    </source>
</evidence>
<dbReference type="HOGENOM" id="CLU_008523_10_4_1"/>
<dbReference type="GO" id="GO:0004185">
    <property type="term" value="F:serine-type carboxypeptidase activity"/>
    <property type="evidence" value="ECO:0007669"/>
    <property type="project" value="InterPro"/>
</dbReference>
<sequence>MHISTISLLAALAGSAIAHLAPPFAFQSAEAAKPPSSHQPISGHGCSASSRAPGPQSAKRGQYTLKWQDGAVCPSHGEQQWTGTIDVSNHRRLFFWAFESRNDPENDPVIFWMHGGPGESSMAAVFTEIGPCMFRDDGIDIPEPNPWSWNKNANLVFIDQPAGVGFSSIARGGKLPARDMDGAEDFQEFLNIFFRDVFPRKAHLPIHIATEKYGGHWGPTYIDHILTSRQKNTPTAFWGNITSMILVNPMIDYGGLIPGFYQLLCKDKRGEGIMSEDQCVDMLEALPNFEALARECRQTLDVEKCAAVPAYAETNITAYYRDLVEQGERSPDHLYNPCMDPPDCHRPEMGNITEYLNRRIVKLKIGFPECFNFTEKNDFIESAYFFAESPWIPTTQKVAAILDAYKRPKIIFDGSSFGDVRVLVLNGNLDPFGNTQGNMDQFDKINWSRKIEYRIAAWQALNKKEFKSTGLWKGTKDGRLVFVGVDNAGGMVPTDAPETSYHILDRWLRNDW</sequence>
<name>A0A0A2VGD9_BEABA</name>
<dbReference type="InterPro" id="IPR029058">
    <property type="entry name" value="AB_hydrolase_fold"/>
</dbReference>
<keyword evidence="3" id="KW-0645">Protease</keyword>
<feature type="region of interest" description="Disordered" evidence="7">
    <location>
        <begin position="31"/>
        <end position="60"/>
    </location>
</feature>
<keyword evidence="6" id="KW-0325">Glycoprotein</keyword>
<evidence type="ECO:0000313" key="10">
    <source>
        <dbReference type="Proteomes" id="UP000030106"/>
    </source>
</evidence>
<evidence type="ECO:0000256" key="6">
    <source>
        <dbReference type="ARBA" id="ARBA00023180"/>
    </source>
</evidence>
<dbReference type="PRINTS" id="PR00724">
    <property type="entry name" value="CRBOXYPTASEC"/>
</dbReference>
<dbReference type="GO" id="GO:0006508">
    <property type="term" value="P:proteolysis"/>
    <property type="evidence" value="ECO:0007669"/>
    <property type="project" value="UniProtKB-KW"/>
</dbReference>
<keyword evidence="5" id="KW-0378">Hydrolase</keyword>
<organism evidence="9 10">
    <name type="scientific">Beauveria bassiana D1-5</name>
    <dbReference type="NCBI Taxonomy" id="1245745"/>
    <lineage>
        <taxon>Eukaryota</taxon>
        <taxon>Fungi</taxon>
        <taxon>Dikarya</taxon>
        <taxon>Ascomycota</taxon>
        <taxon>Pezizomycotina</taxon>
        <taxon>Sordariomycetes</taxon>
        <taxon>Hypocreomycetidae</taxon>
        <taxon>Hypocreales</taxon>
        <taxon>Cordycipitaceae</taxon>
        <taxon>Beauveria</taxon>
    </lineage>
</organism>
<dbReference type="EMBL" id="ANFO01000739">
    <property type="protein sequence ID" value="KGQ06951.1"/>
    <property type="molecule type" value="Genomic_DNA"/>
</dbReference>
<dbReference type="InterPro" id="IPR001563">
    <property type="entry name" value="Peptidase_S10"/>
</dbReference>
<evidence type="ECO:0000256" key="7">
    <source>
        <dbReference type="SAM" id="MobiDB-lite"/>
    </source>
</evidence>
<dbReference type="Gene3D" id="1.10.287.410">
    <property type="match status" value="1"/>
</dbReference>
<dbReference type="SUPFAM" id="SSF53474">
    <property type="entry name" value="alpha/beta-Hydrolases"/>
    <property type="match status" value="1"/>
</dbReference>
<dbReference type="Proteomes" id="UP000030106">
    <property type="component" value="Unassembled WGS sequence"/>
</dbReference>